<protein>
    <submittedName>
        <fullName evidence="4">Cobalt-precorrin-6x reductase</fullName>
    </submittedName>
</protein>
<accession>A0A171DHJ9</accession>
<evidence type="ECO:0000313" key="4">
    <source>
        <dbReference type="EMBL" id="SAY39286.1"/>
    </source>
</evidence>
<proteinExistence type="predicted"/>
<dbReference type="EMBL" id="FITM01000147">
    <property type="protein sequence ID" value="SAY39286.1"/>
    <property type="molecule type" value="Genomic_DNA"/>
</dbReference>
<gene>
    <name evidence="4" type="ORF">FLM9_1355</name>
</gene>
<keyword evidence="2" id="KW-0169">Cobalamin biosynthesis</keyword>
<keyword evidence="3" id="KW-0560">Oxidoreductase</keyword>
<dbReference type="PANTHER" id="PTHR36925">
    <property type="entry name" value="COBALT-PRECORRIN-6A REDUCTASE"/>
    <property type="match status" value="1"/>
</dbReference>
<dbReference type="GO" id="GO:0016994">
    <property type="term" value="F:precorrin-6A reductase activity"/>
    <property type="evidence" value="ECO:0007669"/>
    <property type="project" value="InterPro"/>
</dbReference>
<sequence length="286" mass="31039">MPWFPVMPPPWRRRGWIWLVAGTEDGVWAARQLLALAVPVRVQVVSPRACRAYGPLTANPAFQCQAMAMGPGDIHQVLAGPAPPALVVDATHPFALRITRTLHSACSAAAVPYLRLQRPQIQPGAATLMHRLEAVQDLGQSSLLAAIGSRSLARLVAWHGPRHTAARILPTATALQQALAAGLPPERIAPLQPVSASHGEMHLPPDPATSLEAALCRRWAVDVVLARQSGGTPERHWHRVCAAVGVSLWLLRRPQESGPMVVCTRDTLCQRVQDCLWKTWSRAADT</sequence>
<dbReference type="GO" id="GO:0009236">
    <property type="term" value="P:cobalamin biosynthetic process"/>
    <property type="evidence" value="ECO:0007669"/>
    <property type="project" value="UniProtKB-UniPathway"/>
</dbReference>
<dbReference type="Proteomes" id="UP000182631">
    <property type="component" value="Unassembled WGS sequence"/>
</dbReference>
<organism evidence="4 5">
    <name type="scientific">Candidatus Synechococcus spongiarum</name>
    <dbReference type="NCBI Taxonomy" id="431041"/>
    <lineage>
        <taxon>Bacteria</taxon>
        <taxon>Bacillati</taxon>
        <taxon>Cyanobacteriota</taxon>
        <taxon>Cyanophyceae</taxon>
        <taxon>Synechococcales</taxon>
        <taxon>Synechococcaceae</taxon>
        <taxon>Synechococcus</taxon>
    </lineage>
</organism>
<dbReference type="AlphaFoldDB" id="A0A171DHJ9"/>
<evidence type="ECO:0000256" key="3">
    <source>
        <dbReference type="ARBA" id="ARBA00023002"/>
    </source>
</evidence>
<evidence type="ECO:0000256" key="2">
    <source>
        <dbReference type="ARBA" id="ARBA00022573"/>
    </source>
</evidence>
<dbReference type="Pfam" id="PF02571">
    <property type="entry name" value="CbiJ"/>
    <property type="match status" value="1"/>
</dbReference>
<dbReference type="OrthoDB" id="9780707at2"/>
<dbReference type="UniPathway" id="UPA00148"/>
<evidence type="ECO:0000256" key="1">
    <source>
        <dbReference type="ARBA" id="ARBA00004953"/>
    </source>
</evidence>
<comment type="pathway">
    <text evidence="1">Cofactor biosynthesis; adenosylcobalamin biosynthesis.</text>
</comment>
<name>A0A171DHJ9_9SYNE</name>
<dbReference type="InterPro" id="IPR003723">
    <property type="entry name" value="Precorrin-6x_reduct"/>
</dbReference>
<evidence type="ECO:0000313" key="5">
    <source>
        <dbReference type="Proteomes" id="UP000182631"/>
    </source>
</evidence>
<keyword evidence="5" id="KW-1185">Reference proteome</keyword>
<reference evidence="5" key="1">
    <citation type="submission" date="2016-02" db="EMBL/GenBank/DDBJ databases">
        <authorList>
            <person name="liu f."/>
        </authorList>
    </citation>
    <scope>NUCLEOTIDE SEQUENCE [LARGE SCALE GENOMIC DNA]</scope>
</reference>
<dbReference type="PROSITE" id="PS51014">
    <property type="entry name" value="COBK_CBIJ"/>
    <property type="match status" value="1"/>
</dbReference>
<dbReference type="PANTHER" id="PTHR36925:SF1">
    <property type="entry name" value="COBALT-PRECORRIN-6A REDUCTASE"/>
    <property type="match status" value="1"/>
</dbReference>
<dbReference type="RefSeq" id="WP_081340252.1">
    <property type="nucleotide sequence ID" value="NZ_FITM01000147.1"/>
</dbReference>